<dbReference type="Proteomes" id="UP001519290">
    <property type="component" value="Unassembled WGS sequence"/>
</dbReference>
<keyword evidence="6 7" id="KW-0472">Membrane</keyword>
<keyword evidence="11" id="KW-1185">Reference proteome</keyword>
<protein>
    <submittedName>
        <fullName evidence="10">Membrane protein DedA with SNARE-associated domain</fullName>
    </submittedName>
</protein>
<evidence type="ECO:0000256" key="2">
    <source>
        <dbReference type="ARBA" id="ARBA00010792"/>
    </source>
</evidence>
<accession>A0ABS4X720</accession>
<sequence length="218" mass="22838">MDAVLHLAETLLASPWLYVLVIALTAFDGLLPVVPAETVVLTAAAYAMTGGPDALPLLLAAWTGALAGDVAAHHVGRGAGPLARWARRRRWVGTMLGWAEKELMARGGMLIVSARFVPGGRTATTVASGVIGYPRRRFVLFAALAAALWSLYYVGIGMLGGLAFRDQPLLGVALGIGMALAVGGTIEAVRAVRRRRREAVTRPRPAGRVSSPAPVRGA</sequence>
<name>A0ABS4X720_9MICO</name>
<evidence type="ECO:0000313" key="11">
    <source>
        <dbReference type="Proteomes" id="UP001519290"/>
    </source>
</evidence>
<feature type="transmembrane region" description="Helical" evidence="7">
    <location>
        <begin position="15"/>
        <end position="34"/>
    </location>
</feature>
<dbReference type="Pfam" id="PF09335">
    <property type="entry name" value="VTT_dom"/>
    <property type="match status" value="1"/>
</dbReference>
<dbReference type="EMBL" id="JAGIOD010000002">
    <property type="protein sequence ID" value="MBP2384220.1"/>
    <property type="molecule type" value="Genomic_DNA"/>
</dbReference>
<evidence type="ECO:0000256" key="7">
    <source>
        <dbReference type="RuleBase" id="RU367016"/>
    </source>
</evidence>
<gene>
    <name evidence="10" type="ORF">JOF43_004209</name>
</gene>
<keyword evidence="5 7" id="KW-1133">Transmembrane helix</keyword>
<comment type="similarity">
    <text evidence="2 7">Belongs to the DedA family.</text>
</comment>
<feature type="domain" description="VTT" evidence="9">
    <location>
        <begin position="38"/>
        <end position="157"/>
    </location>
</feature>
<evidence type="ECO:0000256" key="6">
    <source>
        <dbReference type="ARBA" id="ARBA00023136"/>
    </source>
</evidence>
<dbReference type="InterPro" id="IPR032816">
    <property type="entry name" value="VTT_dom"/>
</dbReference>
<comment type="subcellular location">
    <subcellularLocation>
        <location evidence="1 7">Cell membrane</location>
        <topology evidence="1 7">Multi-pass membrane protein</topology>
    </subcellularLocation>
</comment>
<feature type="transmembrane region" description="Helical" evidence="7">
    <location>
        <begin position="138"/>
        <end position="163"/>
    </location>
</feature>
<evidence type="ECO:0000313" key="10">
    <source>
        <dbReference type="EMBL" id="MBP2384220.1"/>
    </source>
</evidence>
<comment type="caution">
    <text evidence="7">Lacks conserved residue(s) required for the propagation of feature annotation.</text>
</comment>
<evidence type="ECO:0000256" key="5">
    <source>
        <dbReference type="ARBA" id="ARBA00022989"/>
    </source>
</evidence>
<evidence type="ECO:0000256" key="4">
    <source>
        <dbReference type="ARBA" id="ARBA00022692"/>
    </source>
</evidence>
<dbReference type="PANTHER" id="PTHR30353">
    <property type="entry name" value="INNER MEMBRANE PROTEIN DEDA-RELATED"/>
    <property type="match status" value="1"/>
</dbReference>
<evidence type="ECO:0000256" key="1">
    <source>
        <dbReference type="ARBA" id="ARBA00004651"/>
    </source>
</evidence>
<comment type="caution">
    <text evidence="10">The sequence shown here is derived from an EMBL/GenBank/DDBJ whole genome shotgun (WGS) entry which is preliminary data.</text>
</comment>
<keyword evidence="4 7" id="KW-0812">Transmembrane</keyword>
<evidence type="ECO:0000256" key="3">
    <source>
        <dbReference type="ARBA" id="ARBA00022475"/>
    </source>
</evidence>
<keyword evidence="3 7" id="KW-1003">Cell membrane</keyword>
<reference evidence="10 11" key="1">
    <citation type="submission" date="2021-03" db="EMBL/GenBank/DDBJ databases">
        <title>Sequencing the genomes of 1000 actinobacteria strains.</title>
        <authorList>
            <person name="Klenk H.-P."/>
        </authorList>
    </citation>
    <scope>NUCLEOTIDE SEQUENCE [LARGE SCALE GENOMIC DNA]</scope>
    <source>
        <strain evidence="10 11">DSM 14566</strain>
    </source>
</reference>
<dbReference type="InterPro" id="IPR032818">
    <property type="entry name" value="DedA-like"/>
</dbReference>
<evidence type="ECO:0000259" key="9">
    <source>
        <dbReference type="Pfam" id="PF09335"/>
    </source>
</evidence>
<organism evidence="10 11">
    <name type="scientific">Brachybacterium sacelli</name>
    <dbReference type="NCBI Taxonomy" id="173364"/>
    <lineage>
        <taxon>Bacteria</taxon>
        <taxon>Bacillati</taxon>
        <taxon>Actinomycetota</taxon>
        <taxon>Actinomycetes</taxon>
        <taxon>Micrococcales</taxon>
        <taxon>Dermabacteraceae</taxon>
        <taxon>Brachybacterium</taxon>
    </lineage>
</organism>
<feature type="transmembrane region" description="Helical" evidence="7">
    <location>
        <begin position="169"/>
        <end position="189"/>
    </location>
</feature>
<proteinExistence type="inferred from homology"/>
<dbReference type="PANTHER" id="PTHR30353:SF0">
    <property type="entry name" value="TRANSMEMBRANE PROTEIN"/>
    <property type="match status" value="1"/>
</dbReference>
<evidence type="ECO:0000256" key="8">
    <source>
        <dbReference type="SAM" id="MobiDB-lite"/>
    </source>
</evidence>
<dbReference type="RefSeq" id="WP_209905091.1">
    <property type="nucleotide sequence ID" value="NZ_BAAAJW010000001.1"/>
</dbReference>
<feature type="region of interest" description="Disordered" evidence="8">
    <location>
        <begin position="197"/>
        <end position="218"/>
    </location>
</feature>